<comment type="caution">
    <text evidence="9">The sequence shown here is derived from an EMBL/GenBank/DDBJ whole genome shotgun (WGS) entry which is preliminary data.</text>
</comment>
<dbReference type="Proteomes" id="UP001457282">
    <property type="component" value="Unassembled WGS sequence"/>
</dbReference>
<evidence type="ECO:0000256" key="2">
    <source>
        <dbReference type="ARBA" id="ARBA00022737"/>
    </source>
</evidence>
<gene>
    <name evidence="9" type="ORF">M0R45_002206</name>
</gene>
<dbReference type="PROSITE" id="PS50863">
    <property type="entry name" value="B3"/>
    <property type="match status" value="2"/>
</dbReference>
<dbReference type="SUPFAM" id="SSF101936">
    <property type="entry name" value="DNA-binding pseudobarrel domain"/>
    <property type="match status" value="2"/>
</dbReference>
<evidence type="ECO:0000313" key="10">
    <source>
        <dbReference type="Proteomes" id="UP001457282"/>
    </source>
</evidence>
<dbReference type="PANTHER" id="PTHR31674:SF62">
    <property type="entry name" value="B3 DOMAIN-CONTAINING PROTEIN REM14-RELATED"/>
    <property type="match status" value="1"/>
</dbReference>
<feature type="region of interest" description="Disordered" evidence="7">
    <location>
        <begin position="290"/>
        <end position="311"/>
    </location>
</feature>
<organism evidence="9 10">
    <name type="scientific">Rubus argutus</name>
    <name type="common">Southern blackberry</name>
    <dbReference type="NCBI Taxonomy" id="59490"/>
    <lineage>
        <taxon>Eukaryota</taxon>
        <taxon>Viridiplantae</taxon>
        <taxon>Streptophyta</taxon>
        <taxon>Embryophyta</taxon>
        <taxon>Tracheophyta</taxon>
        <taxon>Spermatophyta</taxon>
        <taxon>Magnoliopsida</taxon>
        <taxon>eudicotyledons</taxon>
        <taxon>Gunneridae</taxon>
        <taxon>Pentapetalae</taxon>
        <taxon>rosids</taxon>
        <taxon>fabids</taxon>
        <taxon>Rosales</taxon>
        <taxon>Rosaceae</taxon>
        <taxon>Rosoideae</taxon>
        <taxon>Rosoideae incertae sedis</taxon>
        <taxon>Rubus</taxon>
    </lineage>
</organism>
<keyword evidence="4" id="KW-0238">DNA-binding</keyword>
<dbReference type="CDD" id="cd10017">
    <property type="entry name" value="B3_DNA"/>
    <property type="match status" value="2"/>
</dbReference>
<sequence>MGRNPSMLSPKQQSFFKVLLGDFSNHLRIPPKFTKNYIRPSLGKCVLRSPSGKHWDVELEKRENGLFFHNDGWQRFVKDHRLQVGDFLVFHYDGESKFKVKIYDRTCCEKDVEVAKKRSCSPTNSLANEGNQLALVKDEIVDLKTLNYNKDAENADKRRRKNVMSGKQPRIEDGDETSTGSIMFKSANSCFKLTLKGRCSLYRVLIPKELAVAEGLMSKKAVDIEDPTGTMWTAKLLIIRHKQNNKTCDRLDMSTGWGECCKANKISLGDTVVFELVKQSVMRIHIFREGPGRRGGNDRPSVVLDAPNIRN</sequence>
<reference evidence="9 10" key="1">
    <citation type="journal article" date="2023" name="G3 (Bethesda)">
        <title>A chromosome-length genome assembly and annotation of blackberry (Rubus argutus, cv. 'Hillquist').</title>
        <authorList>
            <person name="Bruna T."/>
            <person name="Aryal R."/>
            <person name="Dudchenko O."/>
            <person name="Sargent D.J."/>
            <person name="Mead D."/>
            <person name="Buti M."/>
            <person name="Cavallini A."/>
            <person name="Hytonen T."/>
            <person name="Andres J."/>
            <person name="Pham M."/>
            <person name="Weisz D."/>
            <person name="Mascagni F."/>
            <person name="Usai G."/>
            <person name="Natali L."/>
            <person name="Bassil N."/>
            <person name="Fernandez G.E."/>
            <person name="Lomsadze A."/>
            <person name="Armour M."/>
            <person name="Olukolu B."/>
            <person name="Poorten T."/>
            <person name="Britton C."/>
            <person name="Davik J."/>
            <person name="Ashrafi H."/>
            <person name="Aiden E.L."/>
            <person name="Borodovsky M."/>
            <person name="Worthington M."/>
        </authorList>
    </citation>
    <scope>NUCLEOTIDE SEQUENCE [LARGE SCALE GENOMIC DNA]</scope>
    <source>
        <strain evidence="9">PI 553951</strain>
    </source>
</reference>
<evidence type="ECO:0000256" key="3">
    <source>
        <dbReference type="ARBA" id="ARBA00023015"/>
    </source>
</evidence>
<dbReference type="SMART" id="SM01019">
    <property type="entry name" value="B3"/>
    <property type="match status" value="2"/>
</dbReference>
<keyword evidence="3" id="KW-0805">Transcription regulation</keyword>
<comment type="subcellular location">
    <subcellularLocation>
        <location evidence="1">Nucleus</location>
    </subcellularLocation>
</comment>
<name>A0AAW1VPE4_RUBAR</name>
<proteinExistence type="predicted"/>
<keyword evidence="10" id="KW-1185">Reference proteome</keyword>
<dbReference type="EMBL" id="JBEDUW010000032">
    <property type="protein sequence ID" value="KAK9907204.1"/>
    <property type="molecule type" value="Genomic_DNA"/>
</dbReference>
<dbReference type="PANTHER" id="PTHR31674">
    <property type="entry name" value="B3 DOMAIN-CONTAINING PROTEIN REM-LIKE 3-RELATED"/>
    <property type="match status" value="1"/>
</dbReference>
<evidence type="ECO:0000259" key="8">
    <source>
        <dbReference type="PROSITE" id="PS50863"/>
    </source>
</evidence>
<evidence type="ECO:0000256" key="4">
    <source>
        <dbReference type="ARBA" id="ARBA00023125"/>
    </source>
</evidence>
<accession>A0AAW1VPE4</accession>
<feature type="region of interest" description="Disordered" evidence="7">
    <location>
        <begin position="154"/>
        <end position="178"/>
    </location>
</feature>
<keyword evidence="6" id="KW-0539">Nucleus</keyword>
<keyword evidence="5" id="KW-0804">Transcription</keyword>
<evidence type="ECO:0000256" key="6">
    <source>
        <dbReference type="ARBA" id="ARBA00023242"/>
    </source>
</evidence>
<feature type="domain" description="TF-B3" evidence="8">
    <location>
        <begin position="203"/>
        <end position="290"/>
    </location>
</feature>
<evidence type="ECO:0000256" key="5">
    <source>
        <dbReference type="ARBA" id="ARBA00023163"/>
    </source>
</evidence>
<protein>
    <recommendedName>
        <fullName evidence="8">TF-B3 domain-containing protein</fullName>
    </recommendedName>
</protein>
<dbReference type="GO" id="GO:0003677">
    <property type="term" value="F:DNA binding"/>
    <property type="evidence" value="ECO:0007669"/>
    <property type="project" value="UniProtKB-KW"/>
</dbReference>
<dbReference type="AlphaFoldDB" id="A0AAW1VPE4"/>
<evidence type="ECO:0000313" key="9">
    <source>
        <dbReference type="EMBL" id="KAK9907204.1"/>
    </source>
</evidence>
<feature type="domain" description="TF-B3" evidence="8">
    <location>
        <begin position="12"/>
        <end position="106"/>
    </location>
</feature>
<dbReference type="Pfam" id="PF02362">
    <property type="entry name" value="B3"/>
    <property type="match status" value="2"/>
</dbReference>
<evidence type="ECO:0000256" key="7">
    <source>
        <dbReference type="SAM" id="MobiDB-lite"/>
    </source>
</evidence>
<dbReference type="Gene3D" id="2.40.330.10">
    <property type="entry name" value="DNA-binding pseudobarrel domain"/>
    <property type="match status" value="2"/>
</dbReference>
<dbReference type="InterPro" id="IPR003340">
    <property type="entry name" value="B3_DNA-bd"/>
</dbReference>
<dbReference type="InterPro" id="IPR039218">
    <property type="entry name" value="REM_fam"/>
</dbReference>
<keyword evidence="2" id="KW-0677">Repeat</keyword>
<dbReference type="GO" id="GO:0005634">
    <property type="term" value="C:nucleus"/>
    <property type="evidence" value="ECO:0007669"/>
    <property type="project" value="UniProtKB-SubCell"/>
</dbReference>
<dbReference type="InterPro" id="IPR015300">
    <property type="entry name" value="DNA-bd_pseudobarrel_sf"/>
</dbReference>
<evidence type="ECO:0000256" key="1">
    <source>
        <dbReference type="ARBA" id="ARBA00004123"/>
    </source>
</evidence>